<dbReference type="SUPFAM" id="SSF53254">
    <property type="entry name" value="Phosphoglycerate mutase-like"/>
    <property type="match status" value="1"/>
</dbReference>
<protein>
    <recommendedName>
        <fullName evidence="5">2-phosphoxylose phosphatase 1</fullName>
    </recommendedName>
    <alternativeName>
        <fullName evidence="6">Acid phosphatase-like protein 2</fullName>
    </alternativeName>
</protein>
<dbReference type="PANTHER" id="PTHR11567">
    <property type="entry name" value="ACID PHOSPHATASE-RELATED"/>
    <property type="match status" value="1"/>
</dbReference>
<dbReference type="InterPro" id="IPR050645">
    <property type="entry name" value="Histidine_acid_phosphatase"/>
</dbReference>
<organism evidence="8 9">
    <name type="scientific">Bemisia tabaci</name>
    <name type="common">Sweetpotato whitefly</name>
    <name type="synonym">Aleurodes tabaci</name>
    <dbReference type="NCBI Taxonomy" id="7038"/>
    <lineage>
        <taxon>Eukaryota</taxon>
        <taxon>Metazoa</taxon>
        <taxon>Ecdysozoa</taxon>
        <taxon>Arthropoda</taxon>
        <taxon>Hexapoda</taxon>
        <taxon>Insecta</taxon>
        <taxon>Pterygota</taxon>
        <taxon>Neoptera</taxon>
        <taxon>Paraneoptera</taxon>
        <taxon>Hemiptera</taxon>
        <taxon>Sternorrhyncha</taxon>
        <taxon>Aleyrodoidea</taxon>
        <taxon>Aleyrodidae</taxon>
        <taxon>Aleyrodinae</taxon>
        <taxon>Bemisia</taxon>
    </lineage>
</organism>
<evidence type="ECO:0000256" key="1">
    <source>
        <dbReference type="ARBA" id="ARBA00000032"/>
    </source>
</evidence>
<dbReference type="Proteomes" id="UP001152759">
    <property type="component" value="Chromosome 7"/>
</dbReference>
<evidence type="ECO:0000256" key="6">
    <source>
        <dbReference type="ARBA" id="ARBA00041499"/>
    </source>
</evidence>
<evidence type="ECO:0000256" key="3">
    <source>
        <dbReference type="ARBA" id="ARBA00022801"/>
    </source>
</evidence>
<dbReference type="EMBL" id="OU963868">
    <property type="protein sequence ID" value="CAH0392868.1"/>
    <property type="molecule type" value="Genomic_DNA"/>
</dbReference>
<keyword evidence="7" id="KW-0812">Transmembrane</keyword>
<reference evidence="8" key="1">
    <citation type="submission" date="2021-12" db="EMBL/GenBank/DDBJ databases">
        <authorList>
            <person name="King R."/>
        </authorList>
    </citation>
    <scope>NUCLEOTIDE SEQUENCE</scope>
</reference>
<dbReference type="InterPro" id="IPR029033">
    <property type="entry name" value="His_PPase_superfam"/>
</dbReference>
<sequence length="307" mass="35067">MRYNKGQKWCAALVIGMVSIMCFSAGFYLLKPSSTAEPSLQFISIIFRHGERAPVVWLPEGMHSDLSLWPEGLGSLLQIIAVKKHCPLLSRERKQWIDRASEDAQKNGEYLAFLSQKTGITLTNLIQLMRLSDYMSGVKALGLPRPDWYDERIFKWIRTEYFFSFTKTDNRVKLESGVLINEIVTNMKRKIDSATDFSRRLQLYAAHDLNLIHLWRGLNVSQEITDLPSHGAALLIELHKINGKYLVKILYKNNADDEDLTVLKTVACQNNSSMDDDLCDFDHFSSALQSNIITNFDEACRIPDELS</sequence>
<keyword evidence="7" id="KW-1133">Transmembrane helix</keyword>
<keyword evidence="9" id="KW-1185">Reference proteome</keyword>
<evidence type="ECO:0000256" key="7">
    <source>
        <dbReference type="SAM" id="Phobius"/>
    </source>
</evidence>
<evidence type="ECO:0000313" key="9">
    <source>
        <dbReference type="Proteomes" id="UP001152759"/>
    </source>
</evidence>
<dbReference type="Pfam" id="PF00328">
    <property type="entry name" value="His_Phos_2"/>
    <property type="match status" value="1"/>
</dbReference>
<keyword evidence="7" id="KW-0472">Membrane</keyword>
<comment type="similarity">
    <text evidence="2">Belongs to the histidine acid phosphatase family.</text>
</comment>
<dbReference type="AlphaFoldDB" id="A0A9P0AJX1"/>
<dbReference type="PANTHER" id="PTHR11567:SF110">
    <property type="entry name" value="2-PHOSPHOXYLOSE PHOSPHATASE 1"/>
    <property type="match status" value="1"/>
</dbReference>
<proteinExistence type="inferred from homology"/>
<evidence type="ECO:0000256" key="5">
    <source>
        <dbReference type="ARBA" id="ARBA00040357"/>
    </source>
</evidence>
<dbReference type="InterPro" id="IPR000560">
    <property type="entry name" value="His_Pase_clade-2"/>
</dbReference>
<dbReference type="PROSITE" id="PS00616">
    <property type="entry name" value="HIS_ACID_PHOSPHAT_1"/>
    <property type="match status" value="1"/>
</dbReference>
<gene>
    <name evidence="8" type="ORF">BEMITA_LOCUS11330</name>
</gene>
<name>A0A9P0AJX1_BEMTA</name>
<evidence type="ECO:0000256" key="4">
    <source>
        <dbReference type="ARBA" id="ARBA00036311"/>
    </source>
</evidence>
<comment type="catalytic activity">
    <reaction evidence="4">
        <text>3-O-[beta-D-GlcA-(1-&gt;3)-beta-D-Gal-(1-&gt;3)-beta-D-Gal-(1-&gt;4)-beta-D-2-O-P-Xyl]-L-seryl-[protein] + H2O = 3-O-(beta-D-GlcA-(1-&gt;3)-beta-D-Gal-(1-&gt;3)-beta-D-Gal-(1-&gt;4)-beta-D-Xyl)-L-seryl-[protein] + phosphate</text>
        <dbReference type="Rhea" id="RHEA:56512"/>
        <dbReference type="Rhea" id="RHEA-COMP:12573"/>
        <dbReference type="Rhea" id="RHEA-COMP:14559"/>
        <dbReference type="ChEBI" id="CHEBI:15377"/>
        <dbReference type="ChEBI" id="CHEBI:43474"/>
        <dbReference type="ChEBI" id="CHEBI:132093"/>
        <dbReference type="ChEBI" id="CHEBI:140495"/>
    </reaction>
</comment>
<comment type="catalytic activity">
    <reaction evidence="1">
        <text>a phosphate monoester + H2O = an alcohol + phosphate</text>
        <dbReference type="Rhea" id="RHEA:15017"/>
        <dbReference type="ChEBI" id="CHEBI:15377"/>
        <dbReference type="ChEBI" id="CHEBI:30879"/>
        <dbReference type="ChEBI" id="CHEBI:43474"/>
        <dbReference type="ChEBI" id="CHEBI:67140"/>
        <dbReference type="EC" id="3.1.3.2"/>
    </reaction>
</comment>
<evidence type="ECO:0000256" key="2">
    <source>
        <dbReference type="ARBA" id="ARBA00005375"/>
    </source>
</evidence>
<evidence type="ECO:0000313" key="8">
    <source>
        <dbReference type="EMBL" id="CAH0392868.1"/>
    </source>
</evidence>
<feature type="transmembrane region" description="Helical" evidence="7">
    <location>
        <begin position="9"/>
        <end position="30"/>
    </location>
</feature>
<dbReference type="Gene3D" id="3.40.50.1240">
    <property type="entry name" value="Phosphoglycerate mutase-like"/>
    <property type="match status" value="1"/>
</dbReference>
<dbReference type="GO" id="GO:0003993">
    <property type="term" value="F:acid phosphatase activity"/>
    <property type="evidence" value="ECO:0007669"/>
    <property type="project" value="UniProtKB-EC"/>
</dbReference>
<keyword evidence="3" id="KW-0378">Hydrolase</keyword>
<dbReference type="InterPro" id="IPR033379">
    <property type="entry name" value="Acid_Pase_AS"/>
</dbReference>
<accession>A0A9P0AJX1</accession>